<dbReference type="SUPFAM" id="SSF46689">
    <property type="entry name" value="Homeodomain-like"/>
    <property type="match status" value="1"/>
</dbReference>
<keyword evidence="3" id="KW-0804">Transcription</keyword>
<evidence type="ECO:0000256" key="3">
    <source>
        <dbReference type="ARBA" id="ARBA00023163"/>
    </source>
</evidence>
<evidence type="ECO:0000313" key="5">
    <source>
        <dbReference type="EMBL" id="REK72306.1"/>
    </source>
</evidence>
<dbReference type="Pfam" id="PF12833">
    <property type="entry name" value="HTH_18"/>
    <property type="match status" value="1"/>
</dbReference>
<dbReference type="Proteomes" id="UP000265581">
    <property type="component" value="Unassembled WGS sequence"/>
</dbReference>
<reference evidence="5 6" key="1">
    <citation type="submission" date="2018-08" db="EMBL/GenBank/DDBJ databases">
        <title>Aeromicrobium sp. M2KJ-4, whole genome shotgun sequence.</title>
        <authorList>
            <person name="Tuo L."/>
        </authorList>
    </citation>
    <scope>NUCLEOTIDE SEQUENCE [LARGE SCALE GENOMIC DNA]</scope>
    <source>
        <strain evidence="5 6">M2KJ-4</strain>
    </source>
</reference>
<evidence type="ECO:0000259" key="4">
    <source>
        <dbReference type="PROSITE" id="PS01124"/>
    </source>
</evidence>
<sequence>MAIGEHVRAWRPAVPGVGEVLHAHFTEHAYPAHTHDLWTVLLVDTGGVSYDLERHAHGAPARSLTLLPPHVPHDGRAVATSGFDKRVLYLDETWLPLDLVGAAVARPSVRDDQARRDVAALHDVLTAPGDELEAESRLAVVAERLVQHLGRTAPAPRTGREPRLARRVRDRLDRDVTDVPTLGTLAGDLDAHPTQLIRAFSREFGLPPHRYVTGRRVDRARRLLLDGMPAAEVAVEVGFHDQAHLIRHFRRTLGVTPGAYARPRSGLDAP</sequence>
<evidence type="ECO:0000313" key="6">
    <source>
        <dbReference type="Proteomes" id="UP000265581"/>
    </source>
</evidence>
<protein>
    <submittedName>
        <fullName evidence="5">AraC family transcriptional regulator</fullName>
    </submittedName>
</protein>
<dbReference type="SUPFAM" id="SSF51215">
    <property type="entry name" value="Regulatory protein AraC"/>
    <property type="match status" value="1"/>
</dbReference>
<dbReference type="InterPro" id="IPR050204">
    <property type="entry name" value="AraC_XylS_family_regulators"/>
</dbReference>
<dbReference type="SMART" id="SM00342">
    <property type="entry name" value="HTH_ARAC"/>
    <property type="match status" value="1"/>
</dbReference>
<dbReference type="InterPro" id="IPR018060">
    <property type="entry name" value="HTH_AraC"/>
</dbReference>
<comment type="caution">
    <text evidence="5">The sequence shown here is derived from an EMBL/GenBank/DDBJ whole genome shotgun (WGS) entry which is preliminary data.</text>
</comment>
<dbReference type="Pfam" id="PF02311">
    <property type="entry name" value="AraC_binding"/>
    <property type="match status" value="1"/>
</dbReference>
<evidence type="ECO:0000256" key="1">
    <source>
        <dbReference type="ARBA" id="ARBA00023015"/>
    </source>
</evidence>
<dbReference type="OrthoDB" id="3172070at2"/>
<dbReference type="AlphaFoldDB" id="A0A371P9Y9"/>
<dbReference type="Gene3D" id="1.10.10.60">
    <property type="entry name" value="Homeodomain-like"/>
    <property type="match status" value="1"/>
</dbReference>
<keyword evidence="1" id="KW-0805">Transcription regulation</keyword>
<dbReference type="InterPro" id="IPR003313">
    <property type="entry name" value="AraC-bd"/>
</dbReference>
<gene>
    <name evidence="5" type="ORF">DX116_01305</name>
</gene>
<proteinExistence type="predicted"/>
<dbReference type="GO" id="GO:0003700">
    <property type="term" value="F:DNA-binding transcription factor activity"/>
    <property type="evidence" value="ECO:0007669"/>
    <property type="project" value="InterPro"/>
</dbReference>
<dbReference type="PANTHER" id="PTHR46796">
    <property type="entry name" value="HTH-TYPE TRANSCRIPTIONAL ACTIVATOR RHAS-RELATED"/>
    <property type="match status" value="1"/>
</dbReference>
<dbReference type="PROSITE" id="PS01124">
    <property type="entry name" value="HTH_ARAC_FAMILY_2"/>
    <property type="match status" value="1"/>
</dbReference>
<dbReference type="EMBL" id="QUBR01000001">
    <property type="protein sequence ID" value="REK72306.1"/>
    <property type="molecule type" value="Genomic_DNA"/>
</dbReference>
<dbReference type="PANTHER" id="PTHR46796:SF2">
    <property type="entry name" value="TRANSCRIPTIONAL REGULATORY PROTEIN"/>
    <property type="match status" value="1"/>
</dbReference>
<feature type="domain" description="HTH araC/xylS-type" evidence="4">
    <location>
        <begin position="166"/>
        <end position="263"/>
    </location>
</feature>
<name>A0A371P9Y9_9ACTN</name>
<evidence type="ECO:0000256" key="2">
    <source>
        <dbReference type="ARBA" id="ARBA00023125"/>
    </source>
</evidence>
<keyword evidence="6" id="KW-1185">Reference proteome</keyword>
<organism evidence="5 6">
    <name type="scientific">Aeromicrobium endophyticum</name>
    <dbReference type="NCBI Taxonomy" id="2292704"/>
    <lineage>
        <taxon>Bacteria</taxon>
        <taxon>Bacillati</taxon>
        <taxon>Actinomycetota</taxon>
        <taxon>Actinomycetes</taxon>
        <taxon>Propionibacteriales</taxon>
        <taxon>Nocardioidaceae</taxon>
        <taxon>Aeromicrobium</taxon>
    </lineage>
</organism>
<accession>A0A371P9Y9</accession>
<dbReference type="InterPro" id="IPR037923">
    <property type="entry name" value="HTH-like"/>
</dbReference>
<dbReference type="RefSeq" id="WP_119702438.1">
    <property type="nucleotide sequence ID" value="NZ_JBHSOI010000001.1"/>
</dbReference>
<keyword evidence="2" id="KW-0238">DNA-binding</keyword>
<dbReference type="InterPro" id="IPR009057">
    <property type="entry name" value="Homeodomain-like_sf"/>
</dbReference>
<dbReference type="GO" id="GO:0043565">
    <property type="term" value="F:sequence-specific DNA binding"/>
    <property type="evidence" value="ECO:0007669"/>
    <property type="project" value="InterPro"/>
</dbReference>